<evidence type="ECO:0000313" key="2">
    <source>
        <dbReference type="EMBL" id="GMT20958.1"/>
    </source>
</evidence>
<dbReference type="AlphaFoldDB" id="A0AAV5VNF3"/>
<proteinExistence type="predicted"/>
<dbReference type="SUPFAM" id="SSF54695">
    <property type="entry name" value="POZ domain"/>
    <property type="match status" value="1"/>
</dbReference>
<name>A0AAV5VNF3_9BILA</name>
<protein>
    <recommendedName>
        <fullName evidence="1">BTB domain-containing protein</fullName>
    </recommendedName>
</protein>
<dbReference type="Proteomes" id="UP001432322">
    <property type="component" value="Unassembled WGS sequence"/>
</dbReference>
<dbReference type="PROSITE" id="PS50097">
    <property type="entry name" value="BTB"/>
    <property type="match status" value="1"/>
</dbReference>
<dbReference type="Pfam" id="PF00651">
    <property type="entry name" value="BTB"/>
    <property type="match status" value="1"/>
</dbReference>
<keyword evidence="3" id="KW-1185">Reference proteome</keyword>
<dbReference type="PANTHER" id="PTHR22744">
    <property type="entry name" value="HELIX LOOP HELIX PROTEIN 21-RELATED"/>
    <property type="match status" value="1"/>
</dbReference>
<dbReference type="PANTHER" id="PTHR22744:SF14">
    <property type="entry name" value="BTB DOMAIN-CONTAINING PROTEIN-RELATED"/>
    <property type="match status" value="1"/>
</dbReference>
<dbReference type="InterPro" id="IPR011333">
    <property type="entry name" value="SKP1/BTB/POZ_sf"/>
</dbReference>
<comment type="caution">
    <text evidence="2">The sequence shown here is derived from an EMBL/GenBank/DDBJ whole genome shotgun (WGS) entry which is preliminary data.</text>
</comment>
<evidence type="ECO:0000313" key="3">
    <source>
        <dbReference type="Proteomes" id="UP001432322"/>
    </source>
</evidence>
<evidence type="ECO:0000259" key="1">
    <source>
        <dbReference type="PROSITE" id="PS50097"/>
    </source>
</evidence>
<dbReference type="Gene3D" id="3.30.710.10">
    <property type="entry name" value="Potassium Channel Kv1.1, Chain A"/>
    <property type="match status" value="1"/>
</dbReference>
<gene>
    <name evidence="2" type="ORF">PFISCL1PPCAC_12256</name>
</gene>
<organism evidence="2 3">
    <name type="scientific">Pristionchus fissidentatus</name>
    <dbReference type="NCBI Taxonomy" id="1538716"/>
    <lineage>
        <taxon>Eukaryota</taxon>
        <taxon>Metazoa</taxon>
        <taxon>Ecdysozoa</taxon>
        <taxon>Nematoda</taxon>
        <taxon>Chromadorea</taxon>
        <taxon>Rhabditida</taxon>
        <taxon>Rhabditina</taxon>
        <taxon>Diplogasteromorpha</taxon>
        <taxon>Diplogasteroidea</taxon>
        <taxon>Neodiplogasteridae</taxon>
        <taxon>Pristionchus</taxon>
    </lineage>
</organism>
<reference evidence="2" key="1">
    <citation type="submission" date="2023-10" db="EMBL/GenBank/DDBJ databases">
        <title>Genome assembly of Pristionchus species.</title>
        <authorList>
            <person name="Yoshida K."/>
            <person name="Sommer R.J."/>
        </authorList>
    </citation>
    <scope>NUCLEOTIDE SEQUENCE</scope>
    <source>
        <strain evidence="2">RS5133</strain>
    </source>
</reference>
<feature type="domain" description="BTB" evidence="1">
    <location>
        <begin position="34"/>
        <end position="101"/>
    </location>
</feature>
<dbReference type="EMBL" id="BTSY01000003">
    <property type="protein sequence ID" value="GMT20958.1"/>
    <property type="molecule type" value="Genomic_DNA"/>
</dbReference>
<feature type="non-terminal residue" evidence="2">
    <location>
        <position position="1"/>
    </location>
</feature>
<accession>A0AAV5VNF3</accession>
<feature type="non-terminal residue" evidence="2">
    <location>
        <position position="196"/>
    </location>
</feature>
<sequence>EDYWDTCKVEVEIFTEDDGEKFARWSTIKLFLPTDVALIIGDKKIYVNKQSLASQSSFFNTLFFGNFKEKDQTEIEIKDIDQEVYKNKLQVFMSREIFLDDNVENILVVAHRFDLKVMQTFNVLEACIKTEDSCCISMELSGVYLGSAGIFSHVHRIDGLPWSIRGNDVSNYGKVSLFCDKSAESELWKCQAKLKM</sequence>
<dbReference type="InterPro" id="IPR000210">
    <property type="entry name" value="BTB/POZ_dom"/>
</dbReference>
<dbReference type="SMART" id="SM00225">
    <property type="entry name" value="BTB"/>
    <property type="match status" value="1"/>
</dbReference>